<dbReference type="Proteomes" id="UP000197065">
    <property type="component" value="Unassembled WGS sequence"/>
</dbReference>
<reference evidence="2 3" key="1">
    <citation type="submission" date="2017-06" db="EMBL/GenBank/DDBJ databases">
        <authorList>
            <person name="Kim H.J."/>
            <person name="Triplett B.A."/>
        </authorList>
    </citation>
    <scope>NUCLEOTIDE SEQUENCE [LARGE SCALE GENOMIC DNA]</scope>
    <source>
        <strain evidence="2 3">B29T1</strain>
    </source>
</reference>
<sequence length="77" mass="8188">MAASMMPRRRSNGLSFGPLICQRLVTSEGNSRSVAAALGATRLPRMAIATVGKPMPVTPLTMPATTKVTETSNDKER</sequence>
<evidence type="ECO:0000313" key="2">
    <source>
        <dbReference type="EMBL" id="SNB77420.1"/>
    </source>
</evidence>
<name>A0A212RXB0_9PROT</name>
<feature type="region of interest" description="Disordered" evidence="1">
    <location>
        <begin position="54"/>
        <end position="77"/>
    </location>
</feature>
<organism evidence="2 3">
    <name type="scientific">Arboricoccus pini</name>
    <dbReference type="NCBI Taxonomy" id="1963835"/>
    <lineage>
        <taxon>Bacteria</taxon>
        <taxon>Pseudomonadati</taxon>
        <taxon>Pseudomonadota</taxon>
        <taxon>Alphaproteobacteria</taxon>
        <taxon>Geminicoccales</taxon>
        <taxon>Geminicoccaceae</taxon>
        <taxon>Arboricoccus</taxon>
    </lineage>
</organism>
<dbReference type="AlphaFoldDB" id="A0A212RXB0"/>
<accession>A0A212RXB0</accession>
<keyword evidence="3" id="KW-1185">Reference proteome</keyword>
<evidence type="ECO:0000313" key="3">
    <source>
        <dbReference type="Proteomes" id="UP000197065"/>
    </source>
</evidence>
<protein>
    <submittedName>
        <fullName evidence="2">Uncharacterized protein</fullName>
    </submittedName>
</protein>
<dbReference type="EMBL" id="FYEH01000016">
    <property type="protein sequence ID" value="SNB77420.1"/>
    <property type="molecule type" value="Genomic_DNA"/>
</dbReference>
<gene>
    <name evidence="2" type="ORF">SAMN07250955_11677</name>
</gene>
<evidence type="ECO:0000256" key="1">
    <source>
        <dbReference type="SAM" id="MobiDB-lite"/>
    </source>
</evidence>
<proteinExistence type="predicted"/>